<dbReference type="PANTHER" id="PTHR34681:SF2">
    <property type="entry name" value="UVEAL AUTOANTIGEN WITH COILED-COIL_ANKYRIN"/>
    <property type="match status" value="1"/>
</dbReference>
<comment type="caution">
    <text evidence="2">The sequence shown here is derived from an EMBL/GenBank/DDBJ whole genome shotgun (WGS) entry which is preliminary data.</text>
</comment>
<dbReference type="Gene3D" id="1.20.1170.10">
    <property type="match status" value="1"/>
</dbReference>
<organism evidence="2 3">
    <name type="scientific">Pycnococcus provasolii</name>
    <dbReference type="NCBI Taxonomy" id="41880"/>
    <lineage>
        <taxon>Eukaryota</taxon>
        <taxon>Viridiplantae</taxon>
        <taxon>Chlorophyta</taxon>
        <taxon>Pseudoscourfieldiophyceae</taxon>
        <taxon>Pseudoscourfieldiales</taxon>
        <taxon>Pycnococcaceae</taxon>
        <taxon>Pycnococcus</taxon>
    </lineage>
</organism>
<name>A0A830HQL4_9CHLO</name>
<dbReference type="PANTHER" id="PTHR34681">
    <property type="entry name" value="UVEAL AUTOANTIGEN WITH COILED-COIL/ANKYRIN"/>
    <property type="match status" value="1"/>
</dbReference>
<evidence type="ECO:0000313" key="2">
    <source>
        <dbReference type="EMBL" id="GHP08995.1"/>
    </source>
</evidence>
<evidence type="ECO:0000313" key="3">
    <source>
        <dbReference type="Proteomes" id="UP000660262"/>
    </source>
</evidence>
<accession>A0A830HQL4</accession>
<dbReference type="OrthoDB" id="1876167at2759"/>
<gene>
    <name evidence="2" type="ORF">PPROV_000773200</name>
</gene>
<sequence>MADASSEDVMAEAEKFDLQLETKQLAELQESRNELLSRVQSLKKDLQDWRHKLDSQVSTYRSELGELRGTLNSEVEQLRTEFQDLRATLKQQLDATASLAAADEN</sequence>
<dbReference type="SUPFAM" id="SSF103657">
    <property type="entry name" value="BAR/IMD domain-like"/>
    <property type="match status" value="1"/>
</dbReference>
<protein>
    <submittedName>
        <fullName evidence="2">Uncharacterized protein</fullName>
    </submittedName>
</protein>
<keyword evidence="3" id="KW-1185">Reference proteome</keyword>
<feature type="coiled-coil region" evidence="1">
    <location>
        <begin position="18"/>
        <end position="95"/>
    </location>
</feature>
<proteinExistence type="predicted"/>
<reference evidence="2" key="1">
    <citation type="submission" date="2020-10" db="EMBL/GenBank/DDBJ databases">
        <title>Unveiling of a novel bifunctional photoreceptor, Dualchrome1, isolated from a cosmopolitan green alga.</title>
        <authorList>
            <person name="Suzuki S."/>
            <person name="Kawachi M."/>
        </authorList>
    </citation>
    <scope>NUCLEOTIDE SEQUENCE</scope>
    <source>
        <strain evidence="2">NIES 2893</strain>
    </source>
</reference>
<dbReference type="InterPro" id="IPR027267">
    <property type="entry name" value="AH/BAR_dom_sf"/>
</dbReference>
<dbReference type="EMBL" id="BNJQ01000023">
    <property type="protein sequence ID" value="GHP08995.1"/>
    <property type="molecule type" value="Genomic_DNA"/>
</dbReference>
<dbReference type="Proteomes" id="UP000660262">
    <property type="component" value="Unassembled WGS sequence"/>
</dbReference>
<keyword evidence="1" id="KW-0175">Coiled coil</keyword>
<dbReference type="AlphaFoldDB" id="A0A830HQL4"/>
<evidence type="ECO:0000256" key="1">
    <source>
        <dbReference type="SAM" id="Coils"/>
    </source>
</evidence>